<name>A0A8J5XIK0_DIALT</name>
<dbReference type="OMA" id="IADEPHE"/>
<feature type="domain" description="WW" evidence="2">
    <location>
        <begin position="118"/>
        <end position="151"/>
    </location>
</feature>
<comment type="caution">
    <text evidence="3">The sequence shown here is derived from an EMBL/GenBank/DDBJ whole genome shotgun (WGS) entry which is preliminary data.</text>
</comment>
<dbReference type="PROSITE" id="PS01159">
    <property type="entry name" value="WW_DOMAIN_1"/>
    <property type="match status" value="1"/>
</dbReference>
<dbReference type="PANTHER" id="PTHR13173:SF10">
    <property type="entry name" value="WW DOMAIN-BINDING PROTEIN 4"/>
    <property type="match status" value="1"/>
</dbReference>
<evidence type="ECO:0000313" key="3">
    <source>
        <dbReference type="EMBL" id="KAG8468228.1"/>
    </source>
</evidence>
<reference evidence="3" key="1">
    <citation type="submission" date="2021-05" db="EMBL/GenBank/DDBJ databases">
        <title>The genome of the haptophyte Pavlova lutheri (Diacronema luteri, Pavlovales) - a model for lipid biosynthesis in eukaryotic algae.</title>
        <authorList>
            <person name="Hulatt C.J."/>
            <person name="Posewitz M.C."/>
        </authorList>
    </citation>
    <scope>NUCLEOTIDE SEQUENCE</scope>
    <source>
        <strain evidence="3">NIVA-4/92</strain>
    </source>
</reference>
<feature type="region of interest" description="Disordered" evidence="1">
    <location>
        <begin position="234"/>
        <end position="319"/>
    </location>
</feature>
<feature type="region of interest" description="Disordered" evidence="1">
    <location>
        <begin position="337"/>
        <end position="405"/>
    </location>
</feature>
<sequence>MTTYWVSQGKHWCKICKLWIQPDKQSIFNHEQGKKHKEAEAEHLKETRKASRAERKEADELQSQLAAIEKAALEQYNQVDAPARTASAAARAECAGCAGCGPWAAAGPPHAAHVELGVNLPTGWVCVRTAQGMPYYANAHTGQSSWTPPPLRPEAPPCPPEPSDAPTPCAANADGPSAAASVRSADAPLDAAPPPAMCAGADCAPIADEPHEPQVDASSGLGVWTTVAVRTVEEVRGHGQRDAESSDDEREREEHARGEDAETRAESRMRAAAGRAHGSAAGQVPREDEGGAGAKPREAWAHIVERMEEEGGAGGDEAQIDSAGLLLGDNLVAHLQSHFPSRADGGRGGPAPSGHAPPPAAAERSCGEAPPAPLEEEVDVPIEFKRRKVGAGKATNRRKVGSLDL</sequence>
<dbReference type="GO" id="GO:0071011">
    <property type="term" value="C:precatalytic spliceosome"/>
    <property type="evidence" value="ECO:0007669"/>
    <property type="project" value="TreeGrafter"/>
</dbReference>
<dbReference type="AlphaFoldDB" id="A0A8J5XIK0"/>
<dbReference type="Proteomes" id="UP000751190">
    <property type="component" value="Unassembled WGS sequence"/>
</dbReference>
<feature type="compositionally biased region" description="Basic and acidic residues" evidence="1">
    <location>
        <begin position="285"/>
        <end position="306"/>
    </location>
</feature>
<feature type="compositionally biased region" description="Basic residues" evidence="1">
    <location>
        <begin position="385"/>
        <end position="405"/>
    </location>
</feature>
<feature type="region of interest" description="Disordered" evidence="1">
    <location>
        <begin position="141"/>
        <end position="193"/>
    </location>
</feature>
<dbReference type="InterPro" id="IPR003604">
    <property type="entry name" value="Matrin/U1-like-C_Znf_C2H2"/>
</dbReference>
<dbReference type="EMBL" id="JAGTXO010000004">
    <property type="protein sequence ID" value="KAG8468228.1"/>
    <property type="molecule type" value="Genomic_DNA"/>
</dbReference>
<feature type="compositionally biased region" description="Basic and acidic residues" evidence="1">
    <location>
        <begin position="234"/>
        <end position="244"/>
    </location>
</feature>
<proteinExistence type="predicted"/>
<feature type="compositionally biased region" description="Basic and acidic residues" evidence="1">
    <location>
        <begin position="252"/>
        <end position="269"/>
    </location>
</feature>
<dbReference type="CDD" id="cd00201">
    <property type="entry name" value="WW"/>
    <property type="match status" value="1"/>
</dbReference>
<dbReference type="SMART" id="SM00456">
    <property type="entry name" value="WW"/>
    <property type="match status" value="1"/>
</dbReference>
<dbReference type="InterPro" id="IPR001202">
    <property type="entry name" value="WW_dom"/>
</dbReference>
<dbReference type="Pfam" id="PF00397">
    <property type="entry name" value="WW"/>
    <property type="match status" value="1"/>
</dbReference>
<dbReference type="GO" id="GO:0000398">
    <property type="term" value="P:mRNA splicing, via spliceosome"/>
    <property type="evidence" value="ECO:0007669"/>
    <property type="project" value="InterPro"/>
</dbReference>
<dbReference type="OrthoDB" id="191651at2759"/>
<accession>A0A8J5XIK0</accession>
<gene>
    <name evidence="3" type="ORF">KFE25_013311</name>
</gene>
<organism evidence="3 4">
    <name type="scientific">Diacronema lutheri</name>
    <name type="common">Unicellular marine alga</name>
    <name type="synonym">Monochrysis lutheri</name>
    <dbReference type="NCBI Taxonomy" id="2081491"/>
    <lineage>
        <taxon>Eukaryota</taxon>
        <taxon>Haptista</taxon>
        <taxon>Haptophyta</taxon>
        <taxon>Pavlovophyceae</taxon>
        <taxon>Pavlovales</taxon>
        <taxon>Pavlovaceae</taxon>
        <taxon>Diacronema</taxon>
    </lineage>
</organism>
<feature type="compositionally biased region" description="Low complexity" evidence="1">
    <location>
        <begin position="270"/>
        <end position="282"/>
    </location>
</feature>
<dbReference type="SMART" id="SM00451">
    <property type="entry name" value="ZnF_U1"/>
    <property type="match status" value="1"/>
</dbReference>
<evidence type="ECO:0000256" key="1">
    <source>
        <dbReference type="SAM" id="MobiDB-lite"/>
    </source>
</evidence>
<feature type="region of interest" description="Disordered" evidence="1">
    <location>
        <begin position="30"/>
        <end position="58"/>
    </location>
</feature>
<evidence type="ECO:0000259" key="2">
    <source>
        <dbReference type="PROSITE" id="PS50020"/>
    </source>
</evidence>
<feature type="compositionally biased region" description="Low complexity" evidence="1">
    <location>
        <begin position="166"/>
        <end position="190"/>
    </location>
</feature>
<feature type="compositionally biased region" description="Pro residues" evidence="1">
    <location>
        <begin position="147"/>
        <end position="165"/>
    </location>
</feature>
<dbReference type="InterPro" id="IPR040023">
    <property type="entry name" value="WBP4"/>
</dbReference>
<dbReference type="Gene3D" id="2.20.70.10">
    <property type="match status" value="1"/>
</dbReference>
<evidence type="ECO:0000313" key="4">
    <source>
        <dbReference type="Proteomes" id="UP000751190"/>
    </source>
</evidence>
<dbReference type="GO" id="GO:0003723">
    <property type="term" value="F:RNA binding"/>
    <property type="evidence" value="ECO:0007669"/>
    <property type="project" value="TreeGrafter"/>
</dbReference>
<feature type="compositionally biased region" description="Basic and acidic residues" evidence="1">
    <location>
        <begin position="37"/>
        <end position="58"/>
    </location>
</feature>
<dbReference type="InterPro" id="IPR036020">
    <property type="entry name" value="WW_dom_sf"/>
</dbReference>
<dbReference type="PANTHER" id="PTHR13173">
    <property type="entry name" value="WW DOMAIN BINDING PROTEIN 4"/>
    <property type="match status" value="1"/>
</dbReference>
<protein>
    <recommendedName>
        <fullName evidence="2">WW domain-containing protein</fullName>
    </recommendedName>
</protein>
<dbReference type="GO" id="GO:0008270">
    <property type="term" value="F:zinc ion binding"/>
    <property type="evidence" value="ECO:0007669"/>
    <property type="project" value="InterPro"/>
</dbReference>
<dbReference type="PROSITE" id="PS50020">
    <property type="entry name" value="WW_DOMAIN_2"/>
    <property type="match status" value="1"/>
</dbReference>
<dbReference type="SUPFAM" id="SSF51045">
    <property type="entry name" value="WW domain"/>
    <property type="match status" value="1"/>
</dbReference>
<keyword evidence="4" id="KW-1185">Reference proteome</keyword>